<keyword evidence="2" id="KW-1185">Reference proteome</keyword>
<organism evidence="1 2">
    <name type="scientific">Variovorax ginsengisoli</name>
    <dbReference type="NCBI Taxonomy" id="363844"/>
    <lineage>
        <taxon>Bacteria</taxon>
        <taxon>Pseudomonadati</taxon>
        <taxon>Pseudomonadota</taxon>
        <taxon>Betaproteobacteria</taxon>
        <taxon>Burkholderiales</taxon>
        <taxon>Comamonadaceae</taxon>
        <taxon>Variovorax</taxon>
    </lineage>
</organism>
<sequence length="82" mass="9147">MRMLDMDRTSAQVQAQLRWAFACERLSFVIDPPAGAKPEGELLDLAAAIGNVRRALEQLEAAFAPEETASSHRRRLKPLRSL</sequence>
<name>A0ABT8SGQ4_9BURK</name>
<proteinExistence type="predicted"/>
<dbReference type="Proteomes" id="UP001169027">
    <property type="component" value="Unassembled WGS sequence"/>
</dbReference>
<protein>
    <submittedName>
        <fullName evidence="1">Uncharacterized protein</fullName>
    </submittedName>
</protein>
<accession>A0ABT8SGQ4</accession>
<reference evidence="1" key="1">
    <citation type="submission" date="2023-06" db="EMBL/GenBank/DDBJ databases">
        <authorList>
            <person name="Jiang Y."/>
            <person name="Liu Q."/>
        </authorList>
    </citation>
    <scope>NUCLEOTIDE SEQUENCE</scope>
    <source>
        <strain evidence="1">CGMCC 1.12090</strain>
    </source>
</reference>
<dbReference type="EMBL" id="JAUKVY010000069">
    <property type="protein sequence ID" value="MDO1538105.1"/>
    <property type="molecule type" value="Genomic_DNA"/>
</dbReference>
<dbReference type="RefSeq" id="WP_301816510.1">
    <property type="nucleotide sequence ID" value="NZ_JAUJZH010000069.1"/>
</dbReference>
<evidence type="ECO:0000313" key="2">
    <source>
        <dbReference type="Proteomes" id="UP001169027"/>
    </source>
</evidence>
<gene>
    <name evidence="1" type="ORF">Q2T77_38405</name>
</gene>
<comment type="caution">
    <text evidence="1">The sequence shown here is derived from an EMBL/GenBank/DDBJ whole genome shotgun (WGS) entry which is preliminary data.</text>
</comment>
<evidence type="ECO:0000313" key="1">
    <source>
        <dbReference type="EMBL" id="MDO1538105.1"/>
    </source>
</evidence>